<comment type="caution">
    <text evidence="2">The sequence shown here is derived from an EMBL/GenBank/DDBJ whole genome shotgun (WGS) entry which is preliminary data.</text>
</comment>
<evidence type="ECO:0000313" key="3">
    <source>
        <dbReference type="Proteomes" id="UP001164929"/>
    </source>
</evidence>
<dbReference type="AlphaFoldDB" id="A0AAD6R964"/>
<gene>
    <name evidence="2" type="ORF">NC653_009518</name>
</gene>
<keyword evidence="1" id="KW-1133">Transmembrane helix</keyword>
<dbReference type="PANTHER" id="PTHR33306">
    <property type="entry name" value="EXPRESSED PROTEIN-RELATED-RELATED"/>
    <property type="match status" value="1"/>
</dbReference>
<feature type="transmembrane region" description="Helical" evidence="1">
    <location>
        <begin position="56"/>
        <end position="76"/>
    </location>
</feature>
<feature type="transmembrane region" description="Helical" evidence="1">
    <location>
        <begin position="97"/>
        <end position="115"/>
    </location>
</feature>
<name>A0AAD6R964_9ROSI</name>
<proteinExistence type="predicted"/>
<dbReference type="Proteomes" id="UP001164929">
    <property type="component" value="Chromosome 3"/>
</dbReference>
<evidence type="ECO:0000256" key="1">
    <source>
        <dbReference type="SAM" id="Phobius"/>
    </source>
</evidence>
<protein>
    <submittedName>
        <fullName evidence="2">Uncharacterized protein</fullName>
    </submittedName>
</protein>
<keyword evidence="1" id="KW-0812">Transmembrane</keyword>
<dbReference type="EMBL" id="JAQIZT010000003">
    <property type="protein sequence ID" value="KAJ7004695.1"/>
    <property type="molecule type" value="Genomic_DNA"/>
</dbReference>
<sequence length="125" mass="14785">MQYRNRRSKLSCALEMLSLDPLPYKALLFLFAMIFLLVTSMHSFEAEGPEYRMTFQWVLPATPITMLFIIQCLSSFKGLFGKQMMTKPYLSFERMSPWFVAVLIVQLLVMAQYQSSIHRRWPVRF</sequence>
<feature type="transmembrane region" description="Helical" evidence="1">
    <location>
        <begin position="26"/>
        <end position="44"/>
    </location>
</feature>
<accession>A0AAD6R964</accession>
<keyword evidence="1" id="KW-0472">Membrane</keyword>
<organism evidence="2 3">
    <name type="scientific">Populus alba x Populus x berolinensis</name>
    <dbReference type="NCBI Taxonomy" id="444605"/>
    <lineage>
        <taxon>Eukaryota</taxon>
        <taxon>Viridiplantae</taxon>
        <taxon>Streptophyta</taxon>
        <taxon>Embryophyta</taxon>
        <taxon>Tracheophyta</taxon>
        <taxon>Spermatophyta</taxon>
        <taxon>Magnoliopsida</taxon>
        <taxon>eudicotyledons</taxon>
        <taxon>Gunneridae</taxon>
        <taxon>Pentapetalae</taxon>
        <taxon>rosids</taxon>
        <taxon>fabids</taxon>
        <taxon>Malpighiales</taxon>
        <taxon>Salicaceae</taxon>
        <taxon>Saliceae</taxon>
        <taxon>Populus</taxon>
    </lineage>
</organism>
<reference evidence="2" key="1">
    <citation type="journal article" date="2023" name="Mol. Ecol. Resour.">
        <title>Chromosome-level genome assembly of a triploid poplar Populus alba 'Berolinensis'.</title>
        <authorList>
            <person name="Chen S."/>
            <person name="Yu Y."/>
            <person name="Wang X."/>
            <person name="Wang S."/>
            <person name="Zhang T."/>
            <person name="Zhou Y."/>
            <person name="He R."/>
            <person name="Meng N."/>
            <person name="Wang Y."/>
            <person name="Liu W."/>
            <person name="Liu Z."/>
            <person name="Liu J."/>
            <person name="Guo Q."/>
            <person name="Huang H."/>
            <person name="Sederoff R.R."/>
            <person name="Wang G."/>
            <person name="Qu G."/>
            <person name="Chen S."/>
        </authorList>
    </citation>
    <scope>NUCLEOTIDE SEQUENCE</scope>
    <source>
        <strain evidence="2">SC-2020</strain>
    </source>
</reference>
<keyword evidence="3" id="KW-1185">Reference proteome</keyword>
<evidence type="ECO:0000313" key="2">
    <source>
        <dbReference type="EMBL" id="KAJ7004695.1"/>
    </source>
</evidence>
<dbReference type="PANTHER" id="PTHR33306:SF7">
    <property type="entry name" value="EXPRESSED PROTEIN"/>
    <property type="match status" value="1"/>
</dbReference>